<gene>
    <name evidence="2" type="ORF">LCGC14_0389450</name>
</gene>
<proteinExistence type="predicted"/>
<dbReference type="AlphaFoldDB" id="A0A0F9W8Y1"/>
<dbReference type="EMBL" id="LAZR01000324">
    <property type="protein sequence ID" value="KKN74528.1"/>
    <property type="molecule type" value="Genomic_DNA"/>
</dbReference>
<name>A0A0F9W8Y1_9ZZZZ</name>
<dbReference type="SUPFAM" id="SSF52309">
    <property type="entry name" value="N-(deoxy)ribosyltransferase-like"/>
    <property type="match status" value="1"/>
</dbReference>
<comment type="caution">
    <text evidence="2">The sequence shown here is derived from an EMBL/GenBank/DDBJ whole genome shotgun (WGS) entry which is preliminary data.</text>
</comment>
<sequence>MLSYIYLASPYSHKNPSVRQLRHNFAAVAVAALMRKQAIVFSPILHDHDLAQRCMLPTNFPFWQKHSQVFIYHSAEVYILCINGVAKSEGVAAERRYAEDEGIPVRYIEFNDLGKLEVKFITQKEARSKWNAP</sequence>
<dbReference type="Gene3D" id="3.40.50.10400">
    <property type="entry name" value="Hypothetical protein PA1492"/>
    <property type="match status" value="1"/>
</dbReference>
<protein>
    <recommendedName>
        <fullName evidence="1">DUF1937 domain-containing protein</fullName>
    </recommendedName>
</protein>
<feature type="domain" description="DUF1937" evidence="1">
    <location>
        <begin position="5"/>
        <end position="106"/>
    </location>
</feature>
<reference evidence="2" key="1">
    <citation type="journal article" date="2015" name="Nature">
        <title>Complex archaea that bridge the gap between prokaryotes and eukaryotes.</title>
        <authorList>
            <person name="Spang A."/>
            <person name="Saw J.H."/>
            <person name="Jorgensen S.L."/>
            <person name="Zaremba-Niedzwiedzka K."/>
            <person name="Martijn J."/>
            <person name="Lind A.E."/>
            <person name="van Eijk R."/>
            <person name="Schleper C."/>
            <person name="Guy L."/>
            <person name="Ettema T.J."/>
        </authorList>
    </citation>
    <scope>NUCLEOTIDE SEQUENCE</scope>
</reference>
<evidence type="ECO:0000259" key="1">
    <source>
        <dbReference type="Pfam" id="PF09152"/>
    </source>
</evidence>
<accession>A0A0F9W8Y1</accession>
<dbReference type="InterPro" id="IPR015235">
    <property type="entry name" value="DUF1937"/>
</dbReference>
<evidence type="ECO:0000313" key="2">
    <source>
        <dbReference type="EMBL" id="KKN74528.1"/>
    </source>
</evidence>
<organism evidence="2">
    <name type="scientific">marine sediment metagenome</name>
    <dbReference type="NCBI Taxonomy" id="412755"/>
    <lineage>
        <taxon>unclassified sequences</taxon>
        <taxon>metagenomes</taxon>
        <taxon>ecological metagenomes</taxon>
    </lineage>
</organism>
<dbReference type="Pfam" id="PF09152">
    <property type="entry name" value="DUF1937"/>
    <property type="match status" value="1"/>
</dbReference>